<dbReference type="CDD" id="cd00086">
    <property type="entry name" value="homeodomain"/>
    <property type="match status" value="1"/>
</dbReference>
<dbReference type="AlphaFoldDB" id="A0AA35KBR7"/>
<protein>
    <submittedName>
        <fullName evidence="5">NOBOX</fullName>
    </submittedName>
</protein>
<evidence type="ECO:0000313" key="6">
    <source>
        <dbReference type="Proteomes" id="UP001178461"/>
    </source>
</evidence>
<feature type="region of interest" description="Disordered" evidence="3">
    <location>
        <begin position="229"/>
        <end position="260"/>
    </location>
</feature>
<keyword evidence="6" id="KW-1185">Reference proteome</keyword>
<dbReference type="InterPro" id="IPR042988">
    <property type="entry name" value="NOBOX"/>
</dbReference>
<dbReference type="PANTHER" id="PTHR47060">
    <property type="entry name" value="HOMEOBOX PROTEIN NOBOX"/>
    <property type="match status" value="1"/>
</dbReference>
<dbReference type="GO" id="GO:0000978">
    <property type="term" value="F:RNA polymerase II cis-regulatory region sequence-specific DNA binding"/>
    <property type="evidence" value="ECO:0007669"/>
    <property type="project" value="TreeGrafter"/>
</dbReference>
<dbReference type="PROSITE" id="PS50071">
    <property type="entry name" value="HOMEOBOX_2"/>
    <property type="match status" value="1"/>
</dbReference>
<evidence type="ECO:0000256" key="2">
    <source>
        <dbReference type="RuleBase" id="RU000682"/>
    </source>
</evidence>
<comment type="subcellular location">
    <subcellularLocation>
        <location evidence="1 2">Nucleus</location>
    </subcellularLocation>
</comment>
<keyword evidence="1 2" id="KW-0371">Homeobox</keyword>
<dbReference type="Gene3D" id="1.10.10.60">
    <property type="entry name" value="Homeodomain-like"/>
    <property type="match status" value="1"/>
</dbReference>
<dbReference type="GO" id="GO:0005634">
    <property type="term" value="C:nucleus"/>
    <property type="evidence" value="ECO:0007669"/>
    <property type="project" value="UniProtKB-SubCell"/>
</dbReference>
<evidence type="ECO:0000256" key="1">
    <source>
        <dbReference type="PROSITE-ProRule" id="PRU00108"/>
    </source>
</evidence>
<dbReference type="PANTHER" id="PTHR47060:SF1">
    <property type="entry name" value="HOMEOBOX PROTEIN NOBOX"/>
    <property type="match status" value="1"/>
</dbReference>
<dbReference type="Pfam" id="PF00046">
    <property type="entry name" value="Homeodomain"/>
    <property type="match status" value="1"/>
</dbReference>
<feature type="compositionally biased region" description="Basic and acidic residues" evidence="3">
    <location>
        <begin position="234"/>
        <end position="246"/>
    </location>
</feature>
<keyword evidence="1 2" id="KW-0539">Nucleus</keyword>
<dbReference type="InterPro" id="IPR001356">
    <property type="entry name" value="HD"/>
</dbReference>
<dbReference type="Proteomes" id="UP001178461">
    <property type="component" value="Chromosome 5"/>
</dbReference>
<feature type="compositionally biased region" description="Acidic residues" evidence="3">
    <location>
        <begin position="702"/>
        <end position="712"/>
    </location>
</feature>
<accession>A0AA35KBR7</accession>
<dbReference type="SUPFAM" id="SSF46689">
    <property type="entry name" value="Homeodomain-like"/>
    <property type="match status" value="1"/>
</dbReference>
<feature type="domain" description="Homeobox" evidence="4">
    <location>
        <begin position="255"/>
        <end position="315"/>
    </location>
</feature>
<evidence type="ECO:0000259" key="4">
    <source>
        <dbReference type="PROSITE" id="PS50071"/>
    </source>
</evidence>
<dbReference type="InterPro" id="IPR009057">
    <property type="entry name" value="Homeodomain-like_sf"/>
</dbReference>
<evidence type="ECO:0000256" key="3">
    <source>
        <dbReference type="SAM" id="MobiDB-lite"/>
    </source>
</evidence>
<evidence type="ECO:0000313" key="5">
    <source>
        <dbReference type="EMBL" id="CAI5773973.1"/>
    </source>
</evidence>
<proteinExistence type="predicted"/>
<organism evidence="5 6">
    <name type="scientific">Podarcis lilfordi</name>
    <name type="common">Lilford's wall lizard</name>
    <dbReference type="NCBI Taxonomy" id="74358"/>
    <lineage>
        <taxon>Eukaryota</taxon>
        <taxon>Metazoa</taxon>
        <taxon>Chordata</taxon>
        <taxon>Craniata</taxon>
        <taxon>Vertebrata</taxon>
        <taxon>Euteleostomi</taxon>
        <taxon>Lepidosauria</taxon>
        <taxon>Squamata</taxon>
        <taxon>Bifurcata</taxon>
        <taxon>Unidentata</taxon>
        <taxon>Episquamata</taxon>
        <taxon>Laterata</taxon>
        <taxon>Lacertibaenia</taxon>
        <taxon>Lacertidae</taxon>
        <taxon>Podarcis</taxon>
    </lineage>
</organism>
<dbReference type="GO" id="GO:0000981">
    <property type="term" value="F:DNA-binding transcription factor activity, RNA polymerase II-specific"/>
    <property type="evidence" value="ECO:0007669"/>
    <property type="project" value="TreeGrafter"/>
</dbReference>
<gene>
    <name evidence="5" type="ORF">PODLI_1B014536</name>
</gene>
<dbReference type="EMBL" id="OX395130">
    <property type="protein sequence ID" value="CAI5773973.1"/>
    <property type="molecule type" value="Genomic_DNA"/>
</dbReference>
<feature type="region of interest" description="Disordered" evidence="3">
    <location>
        <begin position="687"/>
        <end position="712"/>
    </location>
</feature>
<keyword evidence="1 2" id="KW-0238">DNA-binding</keyword>
<name>A0AA35KBR7_9SAUR</name>
<reference evidence="5" key="1">
    <citation type="submission" date="2022-12" db="EMBL/GenBank/DDBJ databases">
        <authorList>
            <person name="Alioto T."/>
            <person name="Alioto T."/>
            <person name="Gomez Garrido J."/>
        </authorList>
    </citation>
    <scope>NUCLEOTIDE SEQUENCE</scope>
</reference>
<dbReference type="SMART" id="SM00389">
    <property type="entry name" value="HOX"/>
    <property type="match status" value="1"/>
</dbReference>
<sequence length="712" mass="76896">MEVRAQLEAAAAAPPPQDAVCMEEFASQEGKGLREPLLCTDENGNLESEVGARSSVVSVLHTVIIDEKTGQILEKERENDVAKQEQAGDCYIGQGAGSSAPQSSALDSHQLNFVTIYRHLPNYASNINPDPPIPEAELNQEFINQPKPQIPAEVSCLKVSEKGNVKRRSDAVFTAGSLKASSAALEDANTSQQNQGVGQNLSLGHAMRRSARCAAASCVGQQSSRASLFQTAKGKQEGANEKKEPPKAPVEPAPPAQKKTRTFYSAEQLEELERTFHEDHYPDSEKRREIAAAISVTPQRVMIWFQNRRAKWRKTEKLTVKSSKKCSVATLALSIGRQQSSQGITLLPAPPVSDMVHDQPSALMMDAAPDANYSNMLSGSAVPLAASSADSVAGRTTTYDSVQTKDISQGMFSSFKKEIFPPVPSPPPIRRASLPFSMVFNPNNHIVPLMLDTPSSEYSPSSQESSCSEVFAYSIQNQSVDAPAHCSYPEQLEPTANLETPYYHPNSQPGVYQFSQYPQHQVSQLHHGPVHLAGTAFSSVGLTPAMPGKSTTAFLPMPSNGGLVTYGATEDSQGYLQNHAGGQLLIQPPAGNSGYIPVPWNELCMQGVPFSNQLCSQMQFSGSGGGCYSAEQAQNLQNQSGPPSPCLLQLPKAEGPGYAALLLPTEQMADLNSNLDHQSQTQHMALLEEDSDMDKIPKEEENISDFPEDSKN</sequence>
<feature type="DNA-binding region" description="Homeobox" evidence="1">
    <location>
        <begin position="257"/>
        <end position="316"/>
    </location>
</feature>